<dbReference type="Gene3D" id="1.10.287.470">
    <property type="entry name" value="Helix hairpin bin"/>
    <property type="match status" value="1"/>
</dbReference>
<proteinExistence type="inferred from homology"/>
<evidence type="ECO:0000259" key="6">
    <source>
        <dbReference type="Pfam" id="PF25944"/>
    </source>
</evidence>
<comment type="similarity">
    <text evidence="1">Belongs to the membrane fusion protein (MFP) (TC 8.A.1) family.</text>
</comment>
<dbReference type="GO" id="GO:0005886">
    <property type="term" value="C:plasma membrane"/>
    <property type="evidence" value="ECO:0007669"/>
    <property type="project" value="TreeGrafter"/>
</dbReference>
<reference evidence="8 9" key="1">
    <citation type="submission" date="2018-10" db="EMBL/GenBank/DDBJ databases">
        <title>Xanthobacter tagetidis genome sequencing and assembly.</title>
        <authorList>
            <person name="Maclea K.S."/>
            <person name="Goen A.E."/>
            <person name="Fatima S.A."/>
        </authorList>
    </citation>
    <scope>NUCLEOTIDE SEQUENCE [LARGE SCALE GENOMIC DNA]</scope>
    <source>
        <strain evidence="8 9">ATCC 700314</strain>
    </source>
</reference>
<protein>
    <submittedName>
        <fullName evidence="8">Efflux RND transporter periplasmic adaptor subunit</fullName>
    </submittedName>
</protein>
<name>A0A3L7AI56_9HYPH</name>
<feature type="domain" description="Multidrug resistance protein MdtA-like beta-barrel" evidence="6">
    <location>
        <begin position="209"/>
        <end position="292"/>
    </location>
</feature>
<evidence type="ECO:0000259" key="5">
    <source>
        <dbReference type="Pfam" id="PF25917"/>
    </source>
</evidence>
<dbReference type="Gene3D" id="2.40.420.20">
    <property type="match status" value="1"/>
</dbReference>
<dbReference type="InterPro" id="IPR058624">
    <property type="entry name" value="MdtA-like_HH"/>
</dbReference>
<evidence type="ECO:0000259" key="4">
    <source>
        <dbReference type="Pfam" id="PF25876"/>
    </source>
</evidence>
<dbReference type="AlphaFoldDB" id="A0A3L7AI56"/>
<feature type="domain" description="Multidrug resistance protein MdtA-like barrel-sandwich hybrid" evidence="5">
    <location>
        <begin position="64"/>
        <end position="194"/>
    </location>
</feature>
<dbReference type="PANTHER" id="PTHR30158:SF3">
    <property type="entry name" value="MULTIDRUG EFFLUX PUMP SUBUNIT ACRA-RELATED"/>
    <property type="match status" value="1"/>
</dbReference>
<dbReference type="GO" id="GO:0046677">
    <property type="term" value="P:response to antibiotic"/>
    <property type="evidence" value="ECO:0007669"/>
    <property type="project" value="TreeGrafter"/>
</dbReference>
<dbReference type="RefSeq" id="WP_121622676.1">
    <property type="nucleotide sequence ID" value="NZ_JACIIW010000002.1"/>
</dbReference>
<dbReference type="GO" id="GO:0022857">
    <property type="term" value="F:transmembrane transporter activity"/>
    <property type="evidence" value="ECO:0007669"/>
    <property type="project" value="InterPro"/>
</dbReference>
<accession>A0A3L7AI56</accession>
<sequence>MLLSLTAFAATALAALAAAGALPARAADPAPAAPPAIPVSVAQAQLKPVRAALEFVGRVEAPERVEIRARVKGMLEAVLFKEGETVKEGAPLYRIEKPLFQADVENAQGEVERAKAALELAKIQRERAEELLAKNAGTVVARDQAIAAEASAKGQLLTAEAHLKTAQINLGYTDIVSPIAGKIGRTAFTKGHIVGPESGVLATVVSENPMYVTFPVSQRDYLEAQKEEGKVDLTNVEVRVKFSDGSVYPEVGRINFVDVSVSRTTDTVIMRADVPNPKGALIDGQLVRVELSSSKPDEKIVIPQAALIADQGGVYVFVVQDGKAVTRRIKPGGSVGANIVVEEGLKVGDQVVVDGFEQLRPGAAVRATPAAGLASGG</sequence>
<dbReference type="InterPro" id="IPR058626">
    <property type="entry name" value="MdtA-like_b-barrel"/>
</dbReference>
<feature type="domain" description="YknX-like C-terminal permuted SH3-like" evidence="7">
    <location>
        <begin position="300"/>
        <end position="366"/>
    </location>
</feature>
<dbReference type="InterPro" id="IPR058637">
    <property type="entry name" value="YknX-like_C"/>
</dbReference>
<keyword evidence="3" id="KW-0732">Signal</keyword>
<dbReference type="InterPro" id="IPR058625">
    <property type="entry name" value="MdtA-like_BSH"/>
</dbReference>
<evidence type="ECO:0000256" key="3">
    <source>
        <dbReference type="SAM" id="SignalP"/>
    </source>
</evidence>
<gene>
    <name evidence="8" type="ORF">D9R14_06785</name>
</gene>
<feature type="coiled-coil region" evidence="2">
    <location>
        <begin position="104"/>
        <end position="131"/>
    </location>
</feature>
<dbReference type="Pfam" id="PF25917">
    <property type="entry name" value="BSH_RND"/>
    <property type="match status" value="1"/>
</dbReference>
<dbReference type="Proteomes" id="UP000269692">
    <property type="component" value="Unassembled WGS sequence"/>
</dbReference>
<dbReference type="OrthoDB" id="9816569at2"/>
<evidence type="ECO:0000256" key="1">
    <source>
        <dbReference type="ARBA" id="ARBA00009477"/>
    </source>
</evidence>
<comment type="caution">
    <text evidence="8">The sequence shown here is derived from an EMBL/GenBank/DDBJ whole genome shotgun (WGS) entry which is preliminary data.</text>
</comment>
<feature type="signal peptide" evidence="3">
    <location>
        <begin position="1"/>
        <end position="26"/>
    </location>
</feature>
<evidence type="ECO:0000256" key="2">
    <source>
        <dbReference type="SAM" id="Coils"/>
    </source>
</evidence>
<dbReference type="NCBIfam" id="TIGR01730">
    <property type="entry name" value="RND_mfp"/>
    <property type="match status" value="1"/>
</dbReference>
<keyword evidence="9" id="KW-1185">Reference proteome</keyword>
<dbReference type="GO" id="GO:0030313">
    <property type="term" value="C:cell envelope"/>
    <property type="evidence" value="ECO:0007669"/>
    <property type="project" value="UniProtKB-SubCell"/>
</dbReference>
<keyword evidence="2" id="KW-0175">Coiled coil</keyword>
<dbReference type="InterPro" id="IPR006143">
    <property type="entry name" value="RND_pump_MFP"/>
</dbReference>
<evidence type="ECO:0000313" key="8">
    <source>
        <dbReference type="EMBL" id="RLP80173.1"/>
    </source>
</evidence>
<dbReference type="SUPFAM" id="SSF111369">
    <property type="entry name" value="HlyD-like secretion proteins"/>
    <property type="match status" value="1"/>
</dbReference>
<dbReference type="Gene3D" id="2.40.50.100">
    <property type="match status" value="1"/>
</dbReference>
<feature type="domain" description="Multidrug resistance protein MdtA-like alpha-helical hairpin" evidence="4">
    <location>
        <begin position="105"/>
        <end position="173"/>
    </location>
</feature>
<organism evidence="8 9">
    <name type="scientific">Xanthobacter tagetidis</name>
    <dbReference type="NCBI Taxonomy" id="60216"/>
    <lineage>
        <taxon>Bacteria</taxon>
        <taxon>Pseudomonadati</taxon>
        <taxon>Pseudomonadota</taxon>
        <taxon>Alphaproteobacteria</taxon>
        <taxon>Hyphomicrobiales</taxon>
        <taxon>Xanthobacteraceae</taxon>
        <taxon>Xanthobacter</taxon>
    </lineage>
</organism>
<dbReference type="Pfam" id="PF25989">
    <property type="entry name" value="YknX_C"/>
    <property type="match status" value="1"/>
</dbReference>
<dbReference type="Gene3D" id="2.40.30.170">
    <property type="match status" value="1"/>
</dbReference>
<dbReference type="Pfam" id="PF25876">
    <property type="entry name" value="HH_MFP_RND"/>
    <property type="match status" value="1"/>
</dbReference>
<feature type="chain" id="PRO_5018287098" evidence="3">
    <location>
        <begin position="27"/>
        <end position="377"/>
    </location>
</feature>
<dbReference type="EMBL" id="RCTF01000004">
    <property type="protein sequence ID" value="RLP80173.1"/>
    <property type="molecule type" value="Genomic_DNA"/>
</dbReference>
<evidence type="ECO:0000313" key="9">
    <source>
        <dbReference type="Proteomes" id="UP000269692"/>
    </source>
</evidence>
<dbReference type="PANTHER" id="PTHR30158">
    <property type="entry name" value="ACRA/E-RELATED COMPONENT OF DRUG EFFLUX TRANSPORTER"/>
    <property type="match status" value="1"/>
</dbReference>
<dbReference type="Pfam" id="PF25944">
    <property type="entry name" value="Beta-barrel_RND"/>
    <property type="match status" value="1"/>
</dbReference>
<evidence type="ECO:0000259" key="7">
    <source>
        <dbReference type="Pfam" id="PF25989"/>
    </source>
</evidence>